<dbReference type="InterPro" id="IPR007156">
    <property type="entry name" value="MamQ_LemA"/>
</dbReference>
<dbReference type="InterPro" id="IPR023353">
    <property type="entry name" value="LemA-like_dom_sf"/>
</dbReference>
<dbReference type="GO" id="GO:0016020">
    <property type="term" value="C:membrane"/>
    <property type="evidence" value="ECO:0007669"/>
    <property type="project" value="UniProtKB-SubCell"/>
</dbReference>
<dbReference type="AlphaFoldDB" id="A0A4R6BFF3"/>
<evidence type="ECO:0000256" key="2">
    <source>
        <dbReference type="ARBA" id="ARBA00008854"/>
    </source>
</evidence>
<evidence type="ECO:0000313" key="6">
    <source>
        <dbReference type="EMBL" id="TDL98601.1"/>
    </source>
</evidence>
<gene>
    <name evidence="6" type="ORF">ERX27_02160</name>
</gene>
<name>A0A4R6BFF3_9STAP</name>
<reference evidence="6 7" key="1">
    <citation type="submission" date="2019-01" db="EMBL/GenBank/DDBJ databases">
        <title>Draft genome sequences of the type strains of six Macrococcus species.</title>
        <authorList>
            <person name="Mazhar S."/>
            <person name="Altermann E."/>
            <person name="Hill C."/>
            <person name="Mcauliffe O."/>
        </authorList>
    </citation>
    <scope>NUCLEOTIDE SEQUENCE [LARGE SCALE GENOMIC DNA]</scope>
    <source>
        <strain evidence="6 7">CCM4811</strain>
    </source>
</reference>
<accession>A0A4R6BFF3</accession>
<evidence type="ECO:0000256" key="4">
    <source>
        <dbReference type="ARBA" id="ARBA00022989"/>
    </source>
</evidence>
<dbReference type="OrthoDB" id="9804152at2"/>
<evidence type="ECO:0000256" key="5">
    <source>
        <dbReference type="ARBA" id="ARBA00023136"/>
    </source>
</evidence>
<evidence type="ECO:0000256" key="3">
    <source>
        <dbReference type="ARBA" id="ARBA00022692"/>
    </source>
</evidence>
<organism evidence="6 7">
    <name type="scientific">Macrococcus brunensis</name>
    <dbReference type="NCBI Taxonomy" id="198483"/>
    <lineage>
        <taxon>Bacteria</taxon>
        <taxon>Bacillati</taxon>
        <taxon>Bacillota</taxon>
        <taxon>Bacilli</taxon>
        <taxon>Bacillales</taxon>
        <taxon>Staphylococcaceae</taxon>
        <taxon>Macrococcus</taxon>
    </lineage>
</organism>
<evidence type="ECO:0000256" key="1">
    <source>
        <dbReference type="ARBA" id="ARBA00004167"/>
    </source>
</evidence>
<dbReference type="EMBL" id="SCWA01000003">
    <property type="protein sequence ID" value="TDL98601.1"/>
    <property type="molecule type" value="Genomic_DNA"/>
</dbReference>
<keyword evidence="3" id="KW-0812">Transmembrane</keyword>
<keyword evidence="4" id="KW-1133">Transmembrane helix</keyword>
<sequence>MRKLLIPIIAIIAVLAILGTMVMGPYNRLVSLEQDVNKEESNIDTQLQRRLDLIPNLVETVKGYAKHESDVFKSVADARSKLAGATADGTAAQKAEANAEMTSALGRLIAISENYPELKADAQFTGLRDELAGTENRIAVARRDYNDKVTEYNKVVKSFPMNLFAGIVGKHEKEYFKADSAAKDAPKVDFNNGDEK</sequence>
<comment type="caution">
    <text evidence="6">The sequence shown here is derived from an EMBL/GenBank/DDBJ whole genome shotgun (WGS) entry which is preliminary data.</text>
</comment>
<dbReference type="PANTHER" id="PTHR34478:SF2">
    <property type="entry name" value="MEMBRANE PROTEIN"/>
    <property type="match status" value="1"/>
</dbReference>
<comment type="similarity">
    <text evidence="2">Belongs to the LemA family.</text>
</comment>
<dbReference type="SUPFAM" id="SSF140478">
    <property type="entry name" value="LemA-like"/>
    <property type="match status" value="1"/>
</dbReference>
<evidence type="ECO:0000313" key="7">
    <source>
        <dbReference type="Proteomes" id="UP000295310"/>
    </source>
</evidence>
<dbReference type="PANTHER" id="PTHR34478">
    <property type="entry name" value="PROTEIN LEMA"/>
    <property type="match status" value="1"/>
</dbReference>
<comment type="subcellular location">
    <subcellularLocation>
        <location evidence="1">Membrane</location>
        <topology evidence="1">Single-pass membrane protein</topology>
    </subcellularLocation>
</comment>
<dbReference type="Pfam" id="PF04011">
    <property type="entry name" value="LemA"/>
    <property type="match status" value="1"/>
</dbReference>
<keyword evidence="7" id="KW-1185">Reference proteome</keyword>
<dbReference type="Gene3D" id="1.20.1440.20">
    <property type="entry name" value="LemA-like domain"/>
    <property type="match status" value="1"/>
</dbReference>
<keyword evidence="5" id="KW-0472">Membrane</keyword>
<dbReference type="Proteomes" id="UP000295310">
    <property type="component" value="Unassembled WGS sequence"/>
</dbReference>
<protein>
    <submittedName>
        <fullName evidence="6">LemA family protein</fullName>
    </submittedName>
</protein>
<proteinExistence type="inferred from homology"/>
<dbReference type="RefSeq" id="WP_133431194.1">
    <property type="nucleotide sequence ID" value="NZ_CP092172.1"/>
</dbReference>